<organism evidence="1 6">
    <name type="scientific">Salinibacter ruber</name>
    <dbReference type="NCBI Taxonomy" id="146919"/>
    <lineage>
        <taxon>Bacteria</taxon>
        <taxon>Pseudomonadati</taxon>
        <taxon>Rhodothermota</taxon>
        <taxon>Rhodothermia</taxon>
        <taxon>Rhodothermales</taxon>
        <taxon>Salinibacteraceae</taxon>
        <taxon>Salinibacter</taxon>
    </lineage>
</organism>
<dbReference type="Proteomes" id="UP001155040">
    <property type="component" value="Unassembled WGS sequence"/>
</dbReference>
<dbReference type="EMBL" id="JANUAU010000001">
    <property type="protein sequence ID" value="MCS3676351.1"/>
    <property type="molecule type" value="Genomic_DNA"/>
</dbReference>
<evidence type="ECO:0000313" key="6">
    <source>
        <dbReference type="Proteomes" id="UP001155027"/>
    </source>
</evidence>
<name>A0A9X2TFC1_9BACT</name>
<accession>A0A9X2TFC1</accession>
<dbReference type="Proteomes" id="UP001155010">
    <property type="component" value="Unassembled WGS sequence"/>
</dbReference>
<evidence type="ECO:0000313" key="3">
    <source>
        <dbReference type="EMBL" id="MCS3951396.1"/>
    </source>
</evidence>
<evidence type="ECO:0000313" key="2">
    <source>
        <dbReference type="EMBL" id="MCS3863480.1"/>
    </source>
</evidence>
<proteinExistence type="predicted"/>
<dbReference type="Proteomes" id="UP001155034">
    <property type="component" value="Unassembled WGS sequence"/>
</dbReference>
<dbReference type="AlphaFoldDB" id="A0A9X2TFC1"/>
<dbReference type="Proteomes" id="UP001155110">
    <property type="component" value="Unassembled WGS sequence"/>
</dbReference>
<dbReference type="EMBL" id="JANTYZ010000001">
    <property type="protein sequence ID" value="MCS3863480.1"/>
    <property type="molecule type" value="Genomic_DNA"/>
</dbReference>
<reference evidence="1" key="1">
    <citation type="submission" date="2022-08" db="EMBL/GenBank/DDBJ databases">
        <title>Genomic Encyclopedia of Type Strains, Phase V (KMG-V): Genome sequencing to study the core and pangenomes of soil and plant-associated prokaryotes.</title>
        <authorList>
            <person name="Whitman W."/>
        </authorList>
    </citation>
    <scope>NUCLEOTIDE SEQUENCE</scope>
    <source>
        <strain evidence="1">0</strain>
        <strain evidence="2">SP2016B</strain>
        <strain evidence="3">SP2017</strain>
        <strain evidence="5">SP3002</strain>
        <strain evidence="4">SP3012</strain>
    </source>
</reference>
<evidence type="ECO:0000313" key="5">
    <source>
        <dbReference type="EMBL" id="MCS4159432.1"/>
    </source>
</evidence>
<dbReference type="EMBL" id="JANTZM010000029">
    <property type="protein sequence ID" value="MCS4159432.1"/>
    <property type="molecule type" value="Genomic_DNA"/>
</dbReference>
<protein>
    <submittedName>
        <fullName evidence="1">Uncharacterized protein</fullName>
    </submittedName>
</protein>
<comment type="caution">
    <text evidence="1">The sequence shown here is derived from an EMBL/GenBank/DDBJ whole genome shotgun (WGS) entry which is preliminary data.</text>
</comment>
<evidence type="ECO:0000313" key="4">
    <source>
        <dbReference type="EMBL" id="MCS4038096.1"/>
    </source>
</evidence>
<dbReference type="RefSeq" id="WP_011404753.1">
    <property type="nucleotide sequence ID" value="NZ_CALTRV010000006.1"/>
</dbReference>
<evidence type="ECO:0000313" key="1">
    <source>
        <dbReference type="EMBL" id="MCS3676351.1"/>
    </source>
</evidence>
<gene>
    <name evidence="1" type="ORF">GGP71_000247</name>
    <name evidence="2" type="ORF">GGP82_000011</name>
    <name evidence="3" type="ORF">GGP83_001338</name>
    <name evidence="5" type="ORF">GGP99_003424</name>
    <name evidence="4" type="ORF">GGQ01_003186</name>
</gene>
<sequence length="56" mass="6465">MPVAEVTTTDLRKTRYQVESKDDIRKTREGYKIETADGDVLRFSEEDVESISVVEE</sequence>
<dbReference type="EMBL" id="JANUBB010000004">
    <property type="protein sequence ID" value="MCS3951396.1"/>
    <property type="molecule type" value="Genomic_DNA"/>
</dbReference>
<dbReference type="EMBL" id="JANUBF010000037">
    <property type="protein sequence ID" value="MCS4038096.1"/>
    <property type="molecule type" value="Genomic_DNA"/>
</dbReference>
<dbReference type="Proteomes" id="UP001155027">
    <property type="component" value="Unassembled WGS sequence"/>
</dbReference>